<accession>A0ABT9MN76</accession>
<keyword evidence="3" id="KW-1185">Reference proteome</keyword>
<keyword evidence="1" id="KW-0472">Membrane</keyword>
<comment type="caution">
    <text evidence="2">The sequence shown here is derived from an EMBL/GenBank/DDBJ whole genome shotgun (WGS) entry which is preliminary data.</text>
</comment>
<keyword evidence="1" id="KW-1133">Transmembrane helix</keyword>
<gene>
    <name evidence="2" type="ORF">J2S43_001396</name>
</gene>
<proteinExistence type="predicted"/>
<reference evidence="2 3" key="1">
    <citation type="submission" date="2023-07" db="EMBL/GenBank/DDBJ databases">
        <title>Sequencing the genomes of 1000 actinobacteria strains.</title>
        <authorList>
            <person name="Klenk H.-P."/>
        </authorList>
    </citation>
    <scope>NUCLEOTIDE SEQUENCE [LARGE SCALE GENOMIC DNA]</scope>
    <source>
        <strain evidence="2 3">DSM 44710</strain>
    </source>
</reference>
<sequence length="163" mass="17639">MLINLKQFAAERLPLVGVGLWIVPVIVMLTAGTWRCAFLVAVSVAAVALGQMLMALARRVREALAASAQLGFQNVWFNPIGVDEYGHHYDVYTGYLLLDRVVRPHGRPLNEILAEIVAQAHAWTHGVNAEAAKKAGRMAWIRTIVGVLLGVVGGYAVRALTAS</sequence>
<dbReference type="Proteomes" id="UP001240984">
    <property type="component" value="Unassembled WGS sequence"/>
</dbReference>
<dbReference type="RefSeq" id="WP_306827772.1">
    <property type="nucleotide sequence ID" value="NZ_JAUSRA010000001.1"/>
</dbReference>
<name>A0ABT9MN76_9ACTN</name>
<organism evidence="2 3">
    <name type="scientific">Catenuloplanes nepalensis</name>
    <dbReference type="NCBI Taxonomy" id="587533"/>
    <lineage>
        <taxon>Bacteria</taxon>
        <taxon>Bacillati</taxon>
        <taxon>Actinomycetota</taxon>
        <taxon>Actinomycetes</taxon>
        <taxon>Micromonosporales</taxon>
        <taxon>Micromonosporaceae</taxon>
        <taxon>Catenuloplanes</taxon>
    </lineage>
</organism>
<evidence type="ECO:0000313" key="2">
    <source>
        <dbReference type="EMBL" id="MDP9792884.1"/>
    </source>
</evidence>
<protein>
    <submittedName>
        <fullName evidence="2">Uncharacterized protein</fullName>
    </submittedName>
</protein>
<evidence type="ECO:0000256" key="1">
    <source>
        <dbReference type="SAM" id="Phobius"/>
    </source>
</evidence>
<dbReference type="EMBL" id="JAUSRA010000001">
    <property type="protein sequence ID" value="MDP9792884.1"/>
    <property type="molecule type" value="Genomic_DNA"/>
</dbReference>
<feature type="transmembrane region" description="Helical" evidence="1">
    <location>
        <begin position="12"/>
        <end position="31"/>
    </location>
</feature>
<evidence type="ECO:0000313" key="3">
    <source>
        <dbReference type="Proteomes" id="UP001240984"/>
    </source>
</evidence>
<feature type="transmembrane region" description="Helical" evidence="1">
    <location>
        <begin position="139"/>
        <end position="157"/>
    </location>
</feature>
<keyword evidence="1" id="KW-0812">Transmembrane</keyword>
<feature type="transmembrane region" description="Helical" evidence="1">
    <location>
        <begin position="37"/>
        <end position="57"/>
    </location>
</feature>